<dbReference type="Proteomes" id="UP000579812">
    <property type="component" value="Unassembled WGS sequence"/>
</dbReference>
<feature type="compositionally biased region" description="Polar residues" evidence="1">
    <location>
        <begin position="96"/>
        <end position="109"/>
    </location>
</feature>
<organism evidence="2 3">
    <name type="scientific">Onychostoma macrolepis</name>
    <dbReference type="NCBI Taxonomy" id="369639"/>
    <lineage>
        <taxon>Eukaryota</taxon>
        <taxon>Metazoa</taxon>
        <taxon>Chordata</taxon>
        <taxon>Craniata</taxon>
        <taxon>Vertebrata</taxon>
        <taxon>Euteleostomi</taxon>
        <taxon>Actinopterygii</taxon>
        <taxon>Neopterygii</taxon>
        <taxon>Teleostei</taxon>
        <taxon>Ostariophysi</taxon>
        <taxon>Cypriniformes</taxon>
        <taxon>Cyprinidae</taxon>
        <taxon>Acrossocheilinae</taxon>
        <taxon>Onychostoma</taxon>
    </lineage>
</organism>
<feature type="region of interest" description="Disordered" evidence="1">
    <location>
        <begin position="1"/>
        <end position="30"/>
    </location>
</feature>
<dbReference type="EMBL" id="JAAMOB010000015">
    <property type="protein sequence ID" value="KAF4104278.1"/>
    <property type="molecule type" value="Genomic_DNA"/>
</dbReference>
<gene>
    <name evidence="2" type="ORF">G5714_015265</name>
</gene>
<evidence type="ECO:0000313" key="3">
    <source>
        <dbReference type="Proteomes" id="UP000579812"/>
    </source>
</evidence>
<comment type="caution">
    <text evidence="2">The sequence shown here is derived from an EMBL/GenBank/DDBJ whole genome shotgun (WGS) entry which is preliminary data.</text>
</comment>
<proteinExistence type="predicted"/>
<feature type="region of interest" description="Disordered" evidence="1">
    <location>
        <begin position="72"/>
        <end position="109"/>
    </location>
</feature>
<keyword evidence="3" id="KW-1185">Reference proteome</keyword>
<sequence>MTPPVPPPRVNTAFQPAGQSAHWPAPKPAPQLRIPVAHPGIQPATLPAPPPRMSYVIQPALQPVNQVAQSVQFGRLEPRQADPLYSQRYQHPQPPGSSTQAYPSSPTIF</sequence>
<protein>
    <submittedName>
        <fullName evidence="2">Uncharacterized protein</fullName>
    </submittedName>
</protein>
<evidence type="ECO:0000256" key="1">
    <source>
        <dbReference type="SAM" id="MobiDB-lite"/>
    </source>
</evidence>
<reference evidence="2 3" key="1">
    <citation type="submission" date="2020-04" db="EMBL/GenBank/DDBJ databases">
        <title>Chromosome-level genome assembly of a cyprinid fish Onychostoma macrolepis by integration of Nanopore Sequencing, Bionano and Hi-C technology.</title>
        <authorList>
            <person name="Wang D."/>
        </authorList>
    </citation>
    <scope>NUCLEOTIDE SEQUENCE [LARGE SCALE GENOMIC DNA]</scope>
    <source>
        <strain evidence="2">SWU-2019</strain>
        <tissue evidence="2">Muscle</tissue>
    </source>
</reference>
<evidence type="ECO:0000313" key="2">
    <source>
        <dbReference type="EMBL" id="KAF4104278.1"/>
    </source>
</evidence>
<name>A0A7J6CAE7_9TELE</name>
<dbReference type="AlphaFoldDB" id="A0A7J6CAE7"/>
<accession>A0A7J6CAE7</accession>